<evidence type="ECO:0000313" key="2">
    <source>
        <dbReference type="EMBL" id="CAB3262753.1"/>
    </source>
</evidence>
<dbReference type="PANTHER" id="PTHR15682">
    <property type="entry name" value="UNHEALTHY RIBOSOME BIOGENESIS PROTEIN 2 HOMOLOG"/>
    <property type="match status" value="1"/>
</dbReference>
<reference evidence="2" key="1">
    <citation type="submission" date="2020-04" db="EMBL/GenBank/DDBJ databases">
        <authorList>
            <person name="Neveu A P."/>
        </authorList>
    </citation>
    <scope>NUCLEOTIDE SEQUENCE</scope>
    <source>
        <tissue evidence="2">Whole embryo</tissue>
    </source>
</reference>
<protein>
    <submittedName>
        <fullName evidence="2">Uncharacterized protein LOC100182751</fullName>
    </submittedName>
</protein>
<dbReference type="GO" id="GO:0042254">
    <property type="term" value="P:ribosome biogenesis"/>
    <property type="evidence" value="ECO:0007669"/>
    <property type="project" value="TreeGrafter"/>
</dbReference>
<dbReference type="InterPro" id="IPR018849">
    <property type="entry name" value="Urb2/Npa2_C"/>
</dbReference>
<proteinExistence type="evidence at transcript level"/>
<dbReference type="Pfam" id="PF10441">
    <property type="entry name" value="Urb2"/>
    <property type="match status" value="1"/>
</dbReference>
<name>A0A6F9DIG7_9ASCI</name>
<evidence type="ECO:0000259" key="1">
    <source>
        <dbReference type="Pfam" id="PF10441"/>
    </source>
</evidence>
<dbReference type="PANTHER" id="PTHR15682:SF2">
    <property type="entry name" value="UNHEALTHY RIBOSOME BIOGENESIS PROTEIN 2 HOMOLOG"/>
    <property type="match status" value="1"/>
</dbReference>
<feature type="domain" description="Nucleolar 27S pre-rRNA processing Urb2/Npa2 C-terminal" evidence="1">
    <location>
        <begin position="1290"/>
        <end position="1485"/>
    </location>
</feature>
<dbReference type="EMBL" id="LR786891">
    <property type="protein sequence ID" value="CAB3262753.1"/>
    <property type="molecule type" value="mRNA"/>
</dbReference>
<accession>A0A6F9DIG7</accession>
<dbReference type="InterPro" id="IPR052609">
    <property type="entry name" value="Ribosome_Biogenesis_Reg"/>
</dbReference>
<sequence>MKLRGPPEITIPAASFHQLNSENVSLHHRIKLARCLWIQKDAMPRKEQSIVNWLTSVIAEKNTQSESSLEFAWKTLQELLISKQLYDFFSEQPHDIVIKDAFTKVYLEDVKSLQKFDSQTTVLLEVGSALMRNDRISSDLNRKFSTFLEFASVWLTAINNLSKNCILDKSTVNTTNQFVEAILLQVKEKFGHHNNPKKALAIFLEQLYQPCIKHLVMALEKKYSEFGSQTSLFKALKSLLKDLLFSRKLIDVFENYCNNAESIKGMQLKEGKQIGIIDQFLKKTAETLVVLNGEGDWIAILYELFLTSYSKGSGKMKFHFFMQLVKLLSGSDEQYSGKNISVLANMIMCNVQHNLYQPTVDSESATMQKKHYTGLLKQLLQSSIRPSQEWAECISGFAEIDHIIIESKLEDIFTKLLPHDSENSDWLSNFFTKLINNFTQIRKPLELVQCFLQAISKFEENSICEDSTIHVFASALQLQCISTCPHNTALDIWQHIQSCLKVHRDTETQETLSSAVIVNGRKHKSGKEENVIQPKKLKLNIENTQLPHMTCILVSVMEECNVLDMKDQAAIKQRLGSLLQDQTEVISHWMNKVAGTYDDHTMLALIKLLTVHDNMLHLLRRYSILEDISWSVDSCDHWATLLNLCDTNQISSQTEIEFHKWQCSLLHWFSRQQCDSDDLEIITLEDGMERSADDIALKFLSRFSLHMPKSESNCGKETCTDNDKLQLSLLELLKDNIHIFAHMPKTHQTMSKLILSSLISCKVNLFSTSAQCFGTIEEILKSEAFLECQPLHSSILKEIIEIFLIQYQDVKGVSVAIKTSTEINETELDVNMLCPLINKLFSDKLWKKKHKNNPNILERMFQISKVISYLPEIPVDHQPAVLTIMLTIVACMKSTPKPFISPLQNINYFVITMIDNILALNHKLTSLLPLEQFLGFLVQIYISVCDKWRPVVKRLLVLLVNTACKDELKGEMFLTQLSNIQESDMTVKLLLFEIMLCTLSTKILNILGILNLPVAESMFSNFHPTKEVSLNRVNIRKAMFQSQDEMGNRKSNEQLGITVGLLEKYLRGFEQNIPTSMQDSTLPVLLSYFGLKQAGSNKFETKLKEALHSNQTFDLSKINDNESLKFLLLRSEILLYQAYKIETADNSWFSDISYAINLYASPVVKSSKEMRLIVDRIILVHMQLAPMETHIKSFLSENLKSLQSLPQASTIYSQMSFVTFLTTLYDPRSKKFQTFGKSATGENKEDEENNLVQLKYVRDVFDSSIGILGELLAPGYAEITSEQSSDILCILKTVTKILNLGPIIIHSRLVALVFHALARVQLSNTSHNSFLLFEATYEALNAVVLHHKVAIVNIVPLVLSICSKLLNFTLLVGRQDKTTGDQSALDTSLECTRLLDRLFQFIASDYGSYFKRCVPYTVAEFVTGLSRDTVHPSVKKSLQNAMYHLMSLCDDYSIAMLRSTLPPGVRDVFRHFHTDFEKYFKYSGKV</sequence>
<gene>
    <name evidence="2" type="primary">LOC100182751</name>
</gene>
<dbReference type="GO" id="GO:0005730">
    <property type="term" value="C:nucleolus"/>
    <property type="evidence" value="ECO:0007669"/>
    <property type="project" value="TreeGrafter"/>
</dbReference>
<organism evidence="2">
    <name type="scientific">Phallusia mammillata</name>
    <dbReference type="NCBI Taxonomy" id="59560"/>
    <lineage>
        <taxon>Eukaryota</taxon>
        <taxon>Metazoa</taxon>
        <taxon>Chordata</taxon>
        <taxon>Tunicata</taxon>
        <taxon>Ascidiacea</taxon>
        <taxon>Phlebobranchia</taxon>
        <taxon>Ascidiidae</taxon>
        <taxon>Phallusia</taxon>
    </lineage>
</organism>